<keyword evidence="1" id="KW-0175">Coiled coil</keyword>
<feature type="region of interest" description="Disordered" evidence="2">
    <location>
        <begin position="332"/>
        <end position="369"/>
    </location>
</feature>
<dbReference type="PANTHER" id="PTHR35179:SF2">
    <property type="entry name" value="START DOMAIN-CONTAINING PROTEIN"/>
    <property type="match status" value="1"/>
</dbReference>
<evidence type="ECO:0000313" key="5">
    <source>
        <dbReference type="Proteomes" id="UP001270362"/>
    </source>
</evidence>
<feature type="coiled-coil region" evidence="1">
    <location>
        <begin position="448"/>
        <end position="493"/>
    </location>
</feature>
<evidence type="ECO:0000256" key="1">
    <source>
        <dbReference type="SAM" id="Coils"/>
    </source>
</evidence>
<dbReference type="PANTHER" id="PTHR35179">
    <property type="entry name" value="PROTEIN CBG02620"/>
    <property type="match status" value="1"/>
</dbReference>
<keyword evidence="3" id="KW-0732">Signal</keyword>
<comment type="caution">
    <text evidence="4">The sequence shown here is derived from an EMBL/GenBank/DDBJ whole genome shotgun (WGS) entry which is preliminary data.</text>
</comment>
<evidence type="ECO:0008006" key="6">
    <source>
        <dbReference type="Google" id="ProtNLM"/>
    </source>
</evidence>
<evidence type="ECO:0000256" key="2">
    <source>
        <dbReference type="SAM" id="MobiDB-lite"/>
    </source>
</evidence>
<evidence type="ECO:0000256" key="3">
    <source>
        <dbReference type="SAM" id="SignalP"/>
    </source>
</evidence>
<gene>
    <name evidence="4" type="ORF">B0T22DRAFT_445800</name>
</gene>
<sequence length="541" mass="60801">MEVFPGALFFFLLVVSTVLNKFMASVPGGRSSGNNRSWGTPLRGSRIDLPWRRSDATRGPCPRGESCEHLQKRGHCFYFHERSHYDSEKPEQYRDTAITLNLQRLDCSIGLATLKPEPTPIRIENKRNLASFSKLTDRLIGVPGSPPRFEPLTNRIKIGLDMHNDDLLNFPMYKHPFEPLVRSISVMSPGFDLLATADLVTNASNLRKLFHMFQNRRHMVERYDLAWRYNTLFLSKWTGDPSLRSSLGRGAGFEKETCRYVEDDDDALKKSCSHHRVVWYRFGGLECVVQSEVDGYHCDCDPRQHEGGSGADLAQFANLVIHNDNELTCHHPLTPPLSPGPAMKSPPNLTGTAPPGPRTANNDPGGRAKNYLAGRQQAWNDALAKSKTMEVQQCGREIPSSCLVEVKTHRAGNTPMFPPEAQLYFTRRTKLFVAQHRYGVFYPPKDGHASEERVVKDMSEELVAWEEENQTTLAQVVALLKELRARVKELARKGPDGTARLDDISLVCKCDGNDKLEGVKVNLYKYMLADGKGVRLLPAGL</sequence>
<organism evidence="4 5">
    <name type="scientific">Podospora appendiculata</name>
    <dbReference type="NCBI Taxonomy" id="314037"/>
    <lineage>
        <taxon>Eukaryota</taxon>
        <taxon>Fungi</taxon>
        <taxon>Dikarya</taxon>
        <taxon>Ascomycota</taxon>
        <taxon>Pezizomycotina</taxon>
        <taxon>Sordariomycetes</taxon>
        <taxon>Sordariomycetidae</taxon>
        <taxon>Sordariales</taxon>
        <taxon>Podosporaceae</taxon>
        <taxon>Podospora</taxon>
    </lineage>
</organism>
<protein>
    <recommendedName>
        <fullName evidence="6">C3H1-type domain-containing protein</fullName>
    </recommendedName>
</protein>
<dbReference type="EMBL" id="JAULSO010000008">
    <property type="protein sequence ID" value="KAK3681122.1"/>
    <property type="molecule type" value="Genomic_DNA"/>
</dbReference>
<reference evidence="4" key="2">
    <citation type="submission" date="2023-06" db="EMBL/GenBank/DDBJ databases">
        <authorList>
            <consortium name="Lawrence Berkeley National Laboratory"/>
            <person name="Haridas S."/>
            <person name="Hensen N."/>
            <person name="Bonometti L."/>
            <person name="Westerberg I."/>
            <person name="Brannstrom I.O."/>
            <person name="Guillou S."/>
            <person name="Cros-Aarteil S."/>
            <person name="Calhoun S."/>
            <person name="Kuo A."/>
            <person name="Mondo S."/>
            <person name="Pangilinan J."/>
            <person name="Riley R."/>
            <person name="Labutti K."/>
            <person name="Andreopoulos B."/>
            <person name="Lipzen A."/>
            <person name="Chen C."/>
            <person name="Yanf M."/>
            <person name="Daum C."/>
            <person name="Ng V."/>
            <person name="Clum A."/>
            <person name="Steindorff A."/>
            <person name="Ohm R."/>
            <person name="Martin F."/>
            <person name="Silar P."/>
            <person name="Natvig D."/>
            <person name="Lalanne C."/>
            <person name="Gautier V."/>
            <person name="Ament-Velasquez S.L."/>
            <person name="Kruys A."/>
            <person name="Hutchinson M.I."/>
            <person name="Powell A.J."/>
            <person name="Barry K."/>
            <person name="Miller A.N."/>
            <person name="Grigoriev I.V."/>
            <person name="Debuchy R."/>
            <person name="Gladieux P."/>
            <person name="Thoren M.H."/>
            <person name="Johannesson H."/>
        </authorList>
    </citation>
    <scope>NUCLEOTIDE SEQUENCE</scope>
    <source>
        <strain evidence="4">CBS 314.62</strain>
    </source>
</reference>
<name>A0AAE1C779_9PEZI</name>
<reference evidence="4" key="1">
    <citation type="journal article" date="2023" name="Mol. Phylogenet. Evol.">
        <title>Genome-scale phylogeny and comparative genomics of the fungal order Sordariales.</title>
        <authorList>
            <person name="Hensen N."/>
            <person name="Bonometti L."/>
            <person name="Westerberg I."/>
            <person name="Brannstrom I.O."/>
            <person name="Guillou S."/>
            <person name="Cros-Aarteil S."/>
            <person name="Calhoun S."/>
            <person name="Haridas S."/>
            <person name="Kuo A."/>
            <person name="Mondo S."/>
            <person name="Pangilinan J."/>
            <person name="Riley R."/>
            <person name="LaButti K."/>
            <person name="Andreopoulos B."/>
            <person name="Lipzen A."/>
            <person name="Chen C."/>
            <person name="Yan M."/>
            <person name="Daum C."/>
            <person name="Ng V."/>
            <person name="Clum A."/>
            <person name="Steindorff A."/>
            <person name="Ohm R.A."/>
            <person name="Martin F."/>
            <person name="Silar P."/>
            <person name="Natvig D.O."/>
            <person name="Lalanne C."/>
            <person name="Gautier V."/>
            <person name="Ament-Velasquez S.L."/>
            <person name="Kruys A."/>
            <person name="Hutchinson M.I."/>
            <person name="Powell A.J."/>
            <person name="Barry K."/>
            <person name="Miller A.N."/>
            <person name="Grigoriev I.V."/>
            <person name="Debuchy R."/>
            <person name="Gladieux P."/>
            <person name="Hiltunen Thoren M."/>
            <person name="Johannesson H."/>
        </authorList>
    </citation>
    <scope>NUCLEOTIDE SEQUENCE</scope>
    <source>
        <strain evidence="4">CBS 314.62</strain>
    </source>
</reference>
<feature type="signal peptide" evidence="3">
    <location>
        <begin position="1"/>
        <end position="24"/>
    </location>
</feature>
<accession>A0AAE1C779</accession>
<evidence type="ECO:0000313" key="4">
    <source>
        <dbReference type="EMBL" id="KAK3681122.1"/>
    </source>
</evidence>
<keyword evidence="5" id="KW-1185">Reference proteome</keyword>
<dbReference type="Proteomes" id="UP001270362">
    <property type="component" value="Unassembled WGS sequence"/>
</dbReference>
<proteinExistence type="predicted"/>
<dbReference type="AlphaFoldDB" id="A0AAE1C779"/>
<feature type="chain" id="PRO_5042235407" description="C3H1-type domain-containing protein" evidence="3">
    <location>
        <begin position="25"/>
        <end position="541"/>
    </location>
</feature>